<evidence type="ECO:0000313" key="7">
    <source>
        <dbReference type="EMBL" id="PLW51982.1"/>
    </source>
</evidence>
<evidence type="ECO:0000256" key="5">
    <source>
        <dbReference type="SAM" id="MobiDB-lite"/>
    </source>
</evidence>
<evidence type="ECO:0000256" key="2">
    <source>
        <dbReference type="ARBA" id="ARBA00022771"/>
    </source>
</evidence>
<feature type="compositionally biased region" description="Polar residues" evidence="5">
    <location>
        <begin position="75"/>
        <end position="99"/>
    </location>
</feature>
<evidence type="ECO:0000256" key="3">
    <source>
        <dbReference type="ARBA" id="ARBA00022833"/>
    </source>
</evidence>
<keyword evidence="1" id="KW-0479">Metal-binding</keyword>
<dbReference type="GO" id="GO:0008270">
    <property type="term" value="F:zinc ion binding"/>
    <property type="evidence" value="ECO:0007669"/>
    <property type="project" value="UniProtKB-KW"/>
</dbReference>
<dbReference type="InterPro" id="IPR053031">
    <property type="entry name" value="Cuticle_assoc_protein"/>
</dbReference>
<dbReference type="GO" id="GO:0005634">
    <property type="term" value="C:nucleus"/>
    <property type="evidence" value="ECO:0007669"/>
    <property type="project" value="TreeGrafter"/>
</dbReference>
<dbReference type="PANTHER" id="PTHR34396:SF25">
    <property type="entry name" value="BOUNDARY ELEMENT ASSOCIATED FACTOR"/>
    <property type="match status" value="1"/>
</dbReference>
<dbReference type="SUPFAM" id="SSF57667">
    <property type="entry name" value="beta-beta-alpha zinc fingers"/>
    <property type="match status" value="1"/>
</dbReference>
<organism evidence="7 8">
    <name type="scientific">Puccinia coronata f. sp. avenae</name>
    <dbReference type="NCBI Taxonomy" id="200324"/>
    <lineage>
        <taxon>Eukaryota</taxon>
        <taxon>Fungi</taxon>
        <taxon>Dikarya</taxon>
        <taxon>Basidiomycota</taxon>
        <taxon>Pucciniomycotina</taxon>
        <taxon>Pucciniomycetes</taxon>
        <taxon>Pucciniales</taxon>
        <taxon>Pucciniaceae</taxon>
        <taxon>Puccinia</taxon>
    </lineage>
</organism>
<evidence type="ECO:0000313" key="8">
    <source>
        <dbReference type="Proteomes" id="UP000235388"/>
    </source>
</evidence>
<dbReference type="OrthoDB" id="2514611at2759"/>
<dbReference type="Pfam" id="PF02892">
    <property type="entry name" value="zf-BED"/>
    <property type="match status" value="1"/>
</dbReference>
<dbReference type="InterPro" id="IPR003656">
    <property type="entry name" value="Znf_BED"/>
</dbReference>
<evidence type="ECO:0000256" key="4">
    <source>
        <dbReference type="PROSITE-ProRule" id="PRU00027"/>
    </source>
</evidence>
<dbReference type="SMART" id="SM00614">
    <property type="entry name" value="ZnF_BED"/>
    <property type="match status" value="1"/>
</dbReference>
<sequence length="200" mass="21368">MRAGSFLARRPNKYLVLGGLAAGVLTPHLSVRTPDSGVKSSRTWTPTVDTHAPAPHTYADAMPQGKKRPRDAPTSLFSGNARQSTACDKSPRSGKNGSNTDDDIATIDPPSATPKTTSAAAKTSTPCTATKAKRTRQTKIEESEASTKPNSKKRKTTSDVWAHFKEQGAGNNLKATCRACQQSLSGKISSGTNHLWRHLN</sequence>
<feature type="compositionally biased region" description="Low complexity" evidence="5">
    <location>
        <begin position="109"/>
        <end position="130"/>
    </location>
</feature>
<dbReference type="PANTHER" id="PTHR34396">
    <property type="entry name" value="OS03G0264950 PROTEIN-RELATED"/>
    <property type="match status" value="1"/>
</dbReference>
<dbReference type="EMBL" id="PGCJ01000082">
    <property type="protein sequence ID" value="PLW51982.1"/>
    <property type="molecule type" value="Genomic_DNA"/>
</dbReference>
<dbReference type="PROSITE" id="PS50808">
    <property type="entry name" value="ZF_BED"/>
    <property type="match status" value="1"/>
</dbReference>
<feature type="domain" description="BED-type" evidence="6">
    <location>
        <begin position="155"/>
        <end position="200"/>
    </location>
</feature>
<dbReference type="Proteomes" id="UP000235388">
    <property type="component" value="Unassembled WGS sequence"/>
</dbReference>
<evidence type="ECO:0000259" key="6">
    <source>
        <dbReference type="PROSITE" id="PS50808"/>
    </source>
</evidence>
<evidence type="ECO:0000256" key="1">
    <source>
        <dbReference type="ARBA" id="ARBA00022723"/>
    </source>
</evidence>
<gene>
    <name evidence="7" type="ORF">PCANC_08440</name>
</gene>
<protein>
    <recommendedName>
        <fullName evidence="6">BED-type domain-containing protein</fullName>
    </recommendedName>
</protein>
<name>A0A2N5VPS9_9BASI</name>
<feature type="compositionally biased region" description="Polar residues" evidence="5">
    <location>
        <begin position="38"/>
        <end position="48"/>
    </location>
</feature>
<dbReference type="InterPro" id="IPR036236">
    <property type="entry name" value="Znf_C2H2_sf"/>
</dbReference>
<dbReference type="GO" id="GO:1990837">
    <property type="term" value="F:sequence-specific double-stranded DNA binding"/>
    <property type="evidence" value="ECO:0007669"/>
    <property type="project" value="TreeGrafter"/>
</dbReference>
<keyword evidence="3" id="KW-0862">Zinc</keyword>
<keyword evidence="2 4" id="KW-0863">Zinc-finger</keyword>
<proteinExistence type="predicted"/>
<feature type="region of interest" description="Disordered" evidence="5">
    <location>
        <begin position="31"/>
        <end position="158"/>
    </location>
</feature>
<keyword evidence="8" id="KW-1185">Reference proteome</keyword>
<accession>A0A2N5VPS9</accession>
<dbReference type="GO" id="GO:0006357">
    <property type="term" value="P:regulation of transcription by RNA polymerase II"/>
    <property type="evidence" value="ECO:0007669"/>
    <property type="project" value="TreeGrafter"/>
</dbReference>
<reference evidence="7 8" key="1">
    <citation type="submission" date="2017-11" db="EMBL/GenBank/DDBJ databases">
        <title>De novo assembly and phasing of dikaryotic genomes from two isolates of Puccinia coronata f. sp. avenae, the causal agent of oat crown rust.</title>
        <authorList>
            <person name="Miller M.E."/>
            <person name="Zhang Y."/>
            <person name="Omidvar V."/>
            <person name="Sperschneider J."/>
            <person name="Schwessinger B."/>
            <person name="Raley C."/>
            <person name="Palmer J.M."/>
            <person name="Garnica D."/>
            <person name="Upadhyaya N."/>
            <person name="Rathjen J."/>
            <person name="Taylor J.M."/>
            <person name="Park R.F."/>
            <person name="Dodds P.N."/>
            <person name="Hirsch C.D."/>
            <person name="Kianian S.F."/>
            <person name="Figueroa M."/>
        </authorList>
    </citation>
    <scope>NUCLEOTIDE SEQUENCE [LARGE SCALE GENOMIC DNA]</scope>
    <source>
        <strain evidence="7">12NC29</strain>
    </source>
</reference>
<dbReference type="AlphaFoldDB" id="A0A2N5VPS9"/>
<comment type="caution">
    <text evidence="7">The sequence shown here is derived from an EMBL/GenBank/DDBJ whole genome shotgun (WGS) entry which is preliminary data.</text>
</comment>